<comment type="similarity">
    <text evidence="1">Belongs to the ATP-dependent AMP-binding enzyme family.</text>
</comment>
<dbReference type="PROSITE" id="PS00455">
    <property type="entry name" value="AMP_BINDING"/>
    <property type="match status" value="1"/>
</dbReference>
<comment type="caution">
    <text evidence="5">The sequence shown here is derived from an EMBL/GenBank/DDBJ whole genome shotgun (WGS) entry which is preliminary data.</text>
</comment>
<feature type="domain" description="AMP-binding enzyme C-terminal" evidence="4">
    <location>
        <begin position="462"/>
        <end position="538"/>
    </location>
</feature>
<gene>
    <name evidence="5" type="ORF">FH610_000875</name>
</gene>
<organism evidence="5 6">
    <name type="scientific">Microbispora catharanthi</name>
    <dbReference type="NCBI Taxonomy" id="1712871"/>
    <lineage>
        <taxon>Bacteria</taxon>
        <taxon>Bacillati</taxon>
        <taxon>Actinomycetota</taxon>
        <taxon>Actinomycetes</taxon>
        <taxon>Streptosporangiales</taxon>
        <taxon>Streptosporangiaceae</taxon>
        <taxon>Microbispora</taxon>
    </lineage>
</organism>
<evidence type="ECO:0000256" key="2">
    <source>
        <dbReference type="ARBA" id="ARBA00022598"/>
    </source>
</evidence>
<evidence type="ECO:0000256" key="1">
    <source>
        <dbReference type="ARBA" id="ARBA00006432"/>
    </source>
</evidence>
<reference evidence="5 6" key="1">
    <citation type="submission" date="2019-10" db="EMBL/GenBank/DDBJ databases">
        <title>Nonomuraea sp. nov., isolated from Phyllanthus amarus.</title>
        <authorList>
            <person name="Klykleung N."/>
            <person name="Tanasupawat S."/>
        </authorList>
    </citation>
    <scope>NUCLEOTIDE SEQUENCE [LARGE SCALE GENOMIC DNA]</scope>
    <source>
        <strain evidence="5 6">CR1-09</strain>
    </source>
</reference>
<dbReference type="PANTHER" id="PTHR43201:SF5">
    <property type="entry name" value="MEDIUM-CHAIN ACYL-COA LIGASE ACSF2, MITOCHONDRIAL"/>
    <property type="match status" value="1"/>
</dbReference>
<dbReference type="InterPro" id="IPR000873">
    <property type="entry name" value="AMP-dep_synth/lig_dom"/>
</dbReference>
<dbReference type="Gene3D" id="3.40.50.12780">
    <property type="entry name" value="N-terminal domain of ligase-like"/>
    <property type="match status" value="1"/>
</dbReference>
<evidence type="ECO:0000313" key="6">
    <source>
        <dbReference type="Proteomes" id="UP000313066"/>
    </source>
</evidence>
<dbReference type="Pfam" id="PF13193">
    <property type="entry name" value="AMP-binding_C"/>
    <property type="match status" value="1"/>
</dbReference>
<sequence>MGMSTDPRLASAAVTAGLTGPGGAFELAEEEVLGARMTVFKNRPRNLGEVLAASAAYGDRDYIVTAHERLTFAEHARQAAALAAALREEHGVRPGDRVAINAANHPGWIVSFWAAVAAGAIAVAYNAWWSRGEVEYALGHTEPKVLIADAKRAALTPAGTTVVTLEEDLPRLIERHAGAPLAPHAAAEDDPAVIIYTSGTSGRPKGAVHTHRNLTSVVEYHRMNDALAQAFGDPTNPADRRYLLALPLFHIASLHNLAVPRLATGSAVVMHLGAFDVDRVLRLVERERVTNWGAVPTMANRLIEHGDLSGYDLSSLTAFALASAPSSPAFKQRLREAFPVARQSLVDSYGLTESSTAIAVATPADLEEAPGTLGRPIATVQLEIRDPEGKPLPEGEEGEVCVRSPFNMLGYWRDPQATAQAIRKDRWLHTGDIGLIENGRLRLSTRRSDLIIRGGENVYPAEIENALAEHPAVVECVVLGAPHPDLGQEVVAVVVTAAGHDLAEDDLRAHLRDRLAYFKVPSRWRITTEALPRNATGKVIRQEVKRELGIADS</sequence>
<dbReference type="GO" id="GO:0031956">
    <property type="term" value="F:medium-chain fatty acid-CoA ligase activity"/>
    <property type="evidence" value="ECO:0007669"/>
    <property type="project" value="TreeGrafter"/>
</dbReference>
<dbReference type="InterPro" id="IPR025110">
    <property type="entry name" value="AMP-bd_C"/>
</dbReference>
<dbReference type="GO" id="GO:0006631">
    <property type="term" value="P:fatty acid metabolic process"/>
    <property type="evidence" value="ECO:0007669"/>
    <property type="project" value="TreeGrafter"/>
</dbReference>
<proteinExistence type="inferred from homology"/>
<evidence type="ECO:0000313" key="5">
    <source>
        <dbReference type="EMBL" id="KAB8188165.1"/>
    </source>
</evidence>
<dbReference type="EMBL" id="VDMA02000001">
    <property type="protein sequence ID" value="KAB8188165.1"/>
    <property type="molecule type" value="Genomic_DNA"/>
</dbReference>
<dbReference type="SUPFAM" id="SSF56801">
    <property type="entry name" value="Acetyl-CoA synthetase-like"/>
    <property type="match status" value="1"/>
</dbReference>
<accession>A0A5N6C5R4</accession>
<dbReference type="InterPro" id="IPR020845">
    <property type="entry name" value="AMP-binding_CS"/>
</dbReference>
<protein>
    <submittedName>
        <fullName evidence="5">AMP-binding protein</fullName>
    </submittedName>
</protein>
<feature type="domain" description="AMP-dependent synthetase/ligase" evidence="3">
    <location>
        <begin position="55"/>
        <end position="412"/>
    </location>
</feature>
<name>A0A5N6C5R4_9ACTN</name>
<evidence type="ECO:0000259" key="4">
    <source>
        <dbReference type="Pfam" id="PF13193"/>
    </source>
</evidence>
<dbReference type="InterPro" id="IPR042099">
    <property type="entry name" value="ANL_N_sf"/>
</dbReference>
<dbReference type="InterPro" id="IPR045851">
    <property type="entry name" value="AMP-bd_C_sf"/>
</dbReference>
<dbReference type="PANTHER" id="PTHR43201">
    <property type="entry name" value="ACYL-COA SYNTHETASE"/>
    <property type="match status" value="1"/>
</dbReference>
<dbReference type="AlphaFoldDB" id="A0A5N6C5R4"/>
<dbReference type="Pfam" id="PF00501">
    <property type="entry name" value="AMP-binding"/>
    <property type="match status" value="1"/>
</dbReference>
<dbReference type="Gene3D" id="3.30.300.30">
    <property type="match status" value="1"/>
</dbReference>
<keyword evidence="2" id="KW-0436">Ligase</keyword>
<dbReference type="Proteomes" id="UP000313066">
    <property type="component" value="Unassembled WGS sequence"/>
</dbReference>
<keyword evidence="6" id="KW-1185">Reference proteome</keyword>
<evidence type="ECO:0000259" key="3">
    <source>
        <dbReference type="Pfam" id="PF00501"/>
    </source>
</evidence>